<dbReference type="InterPro" id="IPR052344">
    <property type="entry name" value="Transposase-related"/>
</dbReference>
<dbReference type="NCBIfam" id="NF033517">
    <property type="entry name" value="transpos_IS66"/>
    <property type="match status" value="1"/>
</dbReference>
<evidence type="ECO:0000256" key="2">
    <source>
        <dbReference type="SAM" id="MobiDB-lite"/>
    </source>
</evidence>
<keyword evidence="7" id="KW-1185">Reference proteome</keyword>
<dbReference type="Pfam" id="PF13007">
    <property type="entry name" value="LZ_Tnp_IS66"/>
    <property type="match status" value="1"/>
</dbReference>
<dbReference type="PANTHER" id="PTHR33678">
    <property type="entry name" value="BLL1576 PROTEIN"/>
    <property type="match status" value="1"/>
</dbReference>
<evidence type="ECO:0000259" key="4">
    <source>
        <dbReference type="Pfam" id="PF13007"/>
    </source>
</evidence>
<dbReference type="InterPro" id="IPR024463">
    <property type="entry name" value="Transposase_TnpC_homeodom"/>
</dbReference>
<evidence type="ECO:0000256" key="1">
    <source>
        <dbReference type="SAM" id="Coils"/>
    </source>
</evidence>
<evidence type="ECO:0000259" key="5">
    <source>
        <dbReference type="Pfam" id="PF13817"/>
    </source>
</evidence>
<feature type="domain" description="Transposase IS66 central" evidence="3">
    <location>
        <begin position="206"/>
        <end position="496"/>
    </location>
</feature>
<feature type="region of interest" description="Disordered" evidence="2">
    <location>
        <begin position="108"/>
        <end position="127"/>
    </location>
</feature>
<protein>
    <submittedName>
        <fullName evidence="6">Transposase</fullName>
    </submittedName>
</protein>
<keyword evidence="1" id="KW-0175">Coiled coil</keyword>
<feature type="domain" description="Transposase IS66 C-terminal" evidence="5">
    <location>
        <begin position="503"/>
        <end position="541"/>
    </location>
</feature>
<dbReference type="Pfam" id="PF13817">
    <property type="entry name" value="DDE_Tnp_IS66_C"/>
    <property type="match status" value="1"/>
</dbReference>
<feature type="coiled-coil region" evidence="1">
    <location>
        <begin position="30"/>
        <end position="74"/>
    </location>
</feature>
<name>A0ABQ6A0B0_9GAMM</name>
<evidence type="ECO:0000313" key="7">
    <source>
        <dbReference type="Proteomes" id="UP001156682"/>
    </source>
</evidence>
<evidence type="ECO:0000313" key="6">
    <source>
        <dbReference type="EMBL" id="GLR65018.1"/>
    </source>
</evidence>
<comment type="caution">
    <text evidence="6">The sequence shown here is derived from an EMBL/GenBank/DDBJ whole genome shotgun (WGS) entry which is preliminary data.</text>
</comment>
<gene>
    <name evidence="6" type="ORF">GCM10007878_24570</name>
</gene>
<dbReference type="Proteomes" id="UP001156682">
    <property type="component" value="Unassembled WGS sequence"/>
</dbReference>
<feature type="domain" description="Transposase TnpC homeodomain" evidence="4">
    <location>
        <begin position="64"/>
        <end position="139"/>
    </location>
</feature>
<dbReference type="EMBL" id="BSOR01000062">
    <property type="protein sequence ID" value="GLR65018.1"/>
    <property type="molecule type" value="Genomic_DNA"/>
</dbReference>
<evidence type="ECO:0000259" key="3">
    <source>
        <dbReference type="Pfam" id="PF03050"/>
    </source>
</evidence>
<dbReference type="InterPro" id="IPR039552">
    <property type="entry name" value="IS66_C"/>
</dbReference>
<organism evidence="6 7">
    <name type="scientific">Marinospirillum insulare</name>
    <dbReference type="NCBI Taxonomy" id="217169"/>
    <lineage>
        <taxon>Bacteria</taxon>
        <taxon>Pseudomonadati</taxon>
        <taxon>Pseudomonadota</taxon>
        <taxon>Gammaproteobacteria</taxon>
        <taxon>Oceanospirillales</taxon>
        <taxon>Oceanospirillaceae</taxon>
        <taxon>Marinospirillum</taxon>
    </lineage>
</organism>
<proteinExistence type="predicted"/>
<dbReference type="PANTHER" id="PTHR33678:SF1">
    <property type="entry name" value="BLL1576 PROTEIN"/>
    <property type="match status" value="1"/>
</dbReference>
<sequence length="546" mass="62186">MKKQPKTTMKTPDLSSLSAAELRLMVAQYQAVVEEQNTSLLEQNARLENQKSKLNEAHRRIALLEEINRLLKTQKFSASSEKSKFQFNLFDETELEVEINTLLGALPETDDESTSIAQQRKERKSRQRGFSANLVRERIEHQLTELEKAGASKTFFTKVKEELHYIPAQLKVLEHWQEKAVFTPEGDAQEEQVVAAQRPVHPFGKCSVTTALIAHVISDKYQYGMPLYRQESKFKGLGQPIYRNNMAQWCMRFGDTAKPLLQLMREVQNSSNYLQADETRLQVLKEDGKTAQSDKWMWVTRGGPPDKHSILFEYDPSRAGSVAVRLLDDFEGVLQADGFSGYSKICRENNLTRIGCWDHARRKFVEADKSADSKAKAKKGTVSKTDVALSYIRKLYRIESNIADKTDEERLKARQEISVPVLNEFKLWLEKNAAKIMKGGALRKAIDYTLNQWQYLVGYCERGDLKISNALAENAIQPFAIGRKNWLFADTRKGAEASAACYSLIETAKANNLDPQAYIKHILDRIAVADTLEKLEALLPWNVELD</sequence>
<dbReference type="InterPro" id="IPR004291">
    <property type="entry name" value="Transposase_IS66_central"/>
</dbReference>
<dbReference type="RefSeq" id="WP_027851433.1">
    <property type="nucleotide sequence ID" value="NZ_BSOR01000062.1"/>
</dbReference>
<reference evidence="7" key="1">
    <citation type="journal article" date="2019" name="Int. J. Syst. Evol. Microbiol.">
        <title>The Global Catalogue of Microorganisms (GCM) 10K type strain sequencing project: providing services to taxonomists for standard genome sequencing and annotation.</title>
        <authorList>
            <consortium name="The Broad Institute Genomics Platform"/>
            <consortium name="The Broad Institute Genome Sequencing Center for Infectious Disease"/>
            <person name="Wu L."/>
            <person name="Ma J."/>
        </authorList>
    </citation>
    <scope>NUCLEOTIDE SEQUENCE [LARGE SCALE GENOMIC DNA]</scope>
    <source>
        <strain evidence="7">NBRC 100033</strain>
    </source>
</reference>
<dbReference type="Pfam" id="PF03050">
    <property type="entry name" value="DDE_Tnp_IS66"/>
    <property type="match status" value="1"/>
</dbReference>
<accession>A0ABQ6A0B0</accession>